<sequence length="473" mass="52003">MAIKGGRLEFLAPHVLRSQLLRPGFVRLSLRIGVARQMPAWARLQFTNAGVSPRDLDHLLRRVHSLSSWVDEWESLGREHEQSAIDALALGRKADAARHFLAASSAYNFSQYVIFLDKARKRALHDRCVRAYAEAAPLLDPPAVPFEVAYRRHALRGFLRRPPGPGPAPVAVLFNGTNAVKEEMHWWGEALLERGVAVITFDGPGLGSTWPRMTMVAEPRPAGVAILNQIEATPGLDGDAVAFFGMSLGGYLAIRMATHDTRVRAVAAVSPPYSAEVYWKVTLAAMRRELAGLYDMDEREMGSAVDRITLRDVLPRLRCPLLVAGGGHDLITPGEEAWRIFEGARCERELIYYPSGAHDCFNVLADLRPRIVAWISRRLEAHRAGQAGVRDDGGEREAWIAAEAVDPDFADALRGDAHPLAWNRVSGGDGGPDADDAPAPVWRWPWTADRMQSPEVVHRFADAGAAPAARGRA</sequence>
<name>A0A9D6QIW9_UNCEI</name>
<dbReference type="PANTHER" id="PTHR22946">
    <property type="entry name" value="DIENELACTONE HYDROLASE DOMAIN-CONTAINING PROTEIN-RELATED"/>
    <property type="match status" value="1"/>
</dbReference>
<dbReference type="Gene3D" id="3.40.50.1820">
    <property type="entry name" value="alpha/beta hydrolase"/>
    <property type="match status" value="1"/>
</dbReference>
<comment type="caution">
    <text evidence="2">The sequence shown here is derived from an EMBL/GenBank/DDBJ whole genome shotgun (WGS) entry which is preliminary data.</text>
</comment>
<gene>
    <name evidence="2" type="ORF">HY076_06485</name>
</gene>
<dbReference type="InterPro" id="IPR010520">
    <property type="entry name" value="FrsA-like"/>
</dbReference>
<dbReference type="SUPFAM" id="SSF53474">
    <property type="entry name" value="alpha/beta-Hydrolases"/>
    <property type="match status" value="1"/>
</dbReference>
<evidence type="ECO:0000313" key="2">
    <source>
        <dbReference type="EMBL" id="MBI3539902.1"/>
    </source>
</evidence>
<keyword evidence="1 2" id="KW-0378">Hydrolase</keyword>
<dbReference type="InterPro" id="IPR029058">
    <property type="entry name" value="AB_hydrolase_fold"/>
</dbReference>
<dbReference type="Pfam" id="PF06500">
    <property type="entry name" value="FrsA-like"/>
    <property type="match status" value="1"/>
</dbReference>
<evidence type="ECO:0000256" key="1">
    <source>
        <dbReference type="ARBA" id="ARBA00022801"/>
    </source>
</evidence>
<organism evidence="2 3">
    <name type="scientific">Eiseniibacteriota bacterium</name>
    <dbReference type="NCBI Taxonomy" id="2212470"/>
    <lineage>
        <taxon>Bacteria</taxon>
        <taxon>Candidatus Eiseniibacteriota</taxon>
    </lineage>
</organism>
<dbReference type="AlphaFoldDB" id="A0A9D6QIW9"/>
<dbReference type="Gene3D" id="1.20.1440.110">
    <property type="entry name" value="acylaminoacyl peptidase"/>
    <property type="match status" value="1"/>
</dbReference>
<protein>
    <submittedName>
        <fullName evidence="2">Alpha/beta hydrolase</fullName>
    </submittedName>
</protein>
<accession>A0A9D6QIW9</accession>
<dbReference type="Proteomes" id="UP000807850">
    <property type="component" value="Unassembled WGS sequence"/>
</dbReference>
<evidence type="ECO:0000313" key="3">
    <source>
        <dbReference type="Proteomes" id="UP000807850"/>
    </source>
</evidence>
<reference evidence="2" key="1">
    <citation type="submission" date="2020-07" db="EMBL/GenBank/DDBJ databases">
        <title>Huge and variable diversity of episymbiotic CPR bacteria and DPANN archaea in groundwater ecosystems.</title>
        <authorList>
            <person name="He C.Y."/>
            <person name="Keren R."/>
            <person name="Whittaker M."/>
            <person name="Farag I.F."/>
            <person name="Doudna J."/>
            <person name="Cate J.H.D."/>
            <person name="Banfield J.F."/>
        </authorList>
    </citation>
    <scope>NUCLEOTIDE SEQUENCE</scope>
    <source>
        <strain evidence="2">NC_groundwater_928_Pr1_S-0.2um_72_17</strain>
    </source>
</reference>
<dbReference type="PANTHER" id="PTHR22946:SF12">
    <property type="entry name" value="CONIDIAL PIGMENT BIOSYNTHESIS PROTEIN AYG1 (AFU_ORTHOLOGUE AFUA_2G17550)"/>
    <property type="match status" value="1"/>
</dbReference>
<proteinExistence type="predicted"/>
<dbReference type="GO" id="GO:0016787">
    <property type="term" value="F:hydrolase activity"/>
    <property type="evidence" value="ECO:0007669"/>
    <property type="project" value="UniProtKB-KW"/>
</dbReference>
<dbReference type="EMBL" id="JACQAY010000207">
    <property type="protein sequence ID" value="MBI3539902.1"/>
    <property type="molecule type" value="Genomic_DNA"/>
</dbReference>
<dbReference type="InterPro" id="IPR050261">
    <property type="entry name" value="FrsA_esterase"/>
</dbReference>